<organism evidence="10 11">
    <name type="scientific">Nonomuraea soli</name>
    <dbReference type="NCBI Taxonomy" id="1032476"/>
    <lineage>
        <taxon>Bacteria</taxon>
        <taxon>Bacillati</taxon>
        <taxon>Actinomycetota</taxon>
        <taxon>Actinomycetes</taxon>
        <taxon>Streptosporangiales</taxon>
        <taxon>Streptosporangiaceae</taxon>
        <taxon>Nonomuraea</taxon>
    </lineage>
</organism>
<dbReference type="AlphaFoldDB" id="A0A7W0HSG2"/>
<keyword evidence="2" id="KW-0805">Transcription regulation</keyword>
<dbReference type="RefSeq" id="WP_181612416.1">
    <property type="nucleotide sequence ID" value="NZ_BAABAM010000005.1"/>
</dbReference>
<dbReference type="GO" id="GO:0016987">
    <property type="term" value="F:sigma factor activity"/>
    <property type="evidence" value="ECO:0007669"/>
    <property type="project" value="UniProtKB-KW"/>
</dbReference>
<comment type="similarity">
    <text evidence="1">Belongs to the sigma-70 factor family. ECF subfamily.</text>
</comment>
<evidence type="ECO:0000313" key="10">
    <source>
        <dbReference type="EMBL" id="MBA2893621.1"/>
    </source>
</evidence>
<keyword evidence="11" id="KW-1185">Reference proteome</keyword>
<evidence type="ECO:0000256" key="1">
    <source>
        <dbReference type="ARBA" id="ARBA00010641"/>
    </source>
</evidence>
<feature type="region of interest" description="Disordered" evidence="6">
    <location>
        <begin position="582"/>
        <end position="652"/>
    </location>
</feature>
<dbReference type="CDD" id="cd06171">
    <property type="entry name" value="Sigma70_r4"/>
    <property type="match status" value="1"/>
</dbReference>
<proteinExistence type="inferred from homology"/>
<evidence type="ECO:0000256" key="6">
    <source>
        <dbReference type="SAM" id="MobiDB-lite"/>
    </source>
</evidence>
<keyword evidence="4" id="KW-0238">DNA-binding</keyword>
<dbReference type="Gene3D" id="1.10.10.10">
    <property type="entry name" value="Winged helix-like DNA-binding domain superfamily/Winged helix DNA-binding domain"/>
    <property type="match status" value="1"/>
</dbReference>
<evidence type="ECO:0000256" key="7">
    <source>
        <dbReference type="SAM" id="Phobius"/>
    </source>
</evidence>
<name>A0A7W0HSG2_9ACTN</name>
<dbReference type="PANTHER" id="PTHR43133:SF8">
    <property type="entry name" value="RNA POLYMERASE SIGMA FACTOR HI_1459-RELATED"/>
    <property type="match status" value="1"/>
</dbReference>
<dbReference type="SUPFAM" id="SSF88946">
    <property type="entry name" value="Sigma2 domain of RNA polymerase sigma factors"/>
    <property type="match status" value="1"/>
</dbReference>
<keyword evidence="5" id="KW-0804">Transcription</keyword>
<feature type="region of interest" description="Disordered" evidence="6">
    <location>
        <begin position="470"/>
        <end position="528"/>
    </location>
</feature>
<feature type="compositionally biased region" description="Low complexity" evidence="6">
    <location>
        <begin position="588"/>
        <end position="612"/>
    </location>
</feature>
<keyword evidence="7" id="KW-0472">Membrane</keyword>
<feature type="transmembrane region" description="Helical" evidence="7">
    <location>
        <begin position="420"/>
        <end position="442"/>
    </location>
</feature>
<feature type="compositionally biased region" description="Polar residues" evidence="6">
    <location>
        <begin position="358"/>
        <end position="374"/>
    </location>
</feature>
<accession>A0A7W0HSG2</accession>
<feature type="domain" description="RNA polymerase sigma factor 70 region 4 type 2" evidence="8">
    <location>
        <begin position="112"/>
        <end position="164"/>
    </location>
</feature>
<evidence type="ECO:0000256" key="4">
    <source>
        <dbReference type="ARBA" id="ARBA00023125"/>
    </source>
</evidence>
<feature type="compositionally biased region" description="Basic and acidic residues" evidence="6">
    <location>
        <begin position="376"/>
        <end position="409"/>
    </location>
</feature>
<gene>
    <name evidence="10" type="ORF">HNR30_004982</name>
</gene>
<feature type="region of interest" description="Disordered" evidence="6">
    <location>
        <begin position="266"/>
        <end position="416"/>
    </location>
</feature>
<dbReference type="InterPro" id="IPR024361">
    <property type="entry name" value="BACON"/>
</dbReference>
<dbReference type="GO" id="GO:0003677">
    <property type="term" value="F:DNA binding"/>
    <property type="evidence" value="ECO:0007669"/>
    <property type="project" value="UniProtKB-KW"/>
</dbReference>
<evidence type="ECO:0000313" key="11">
    <source>
        <dbReference type="Proteomes" id="UP000530928"/>
    </source>
</evidence>
<feature type="compositionally biased region" description="Acidic residues" evidence="6">
    <location>
        <begin position="470"/>
        <end position="480"/>
    </location>
</feature>
<evidence type="ECO:0000256" key="2">
    <source>
        <dbReference type="ARBA" id="ARBA00023015"/>
    </source>
</evidence>
<keyword evidence="3" id="KW-0731">Sigma factor</keyword>
<dbReference type="Gene3D" id="1.10.1740.10">
    <property type="match status" value="1"/>
</dbReference>
<evidence type="ECO:0000259" key="9">
    <source>
        <dbReference type="Pfam" id="PF19190"/>
    </source>
</evidence>
<evidence type="ECO:0000256" key="5">
    <source>
        <dbReference type="ARBA" id="ARBA00023163"/>
    </source>
</evidence>
<sequence>MPGWPKVDADDRQLMDALRRGDRQAPADLYDAYAERLHDYACSLLAEREATAQAVHDALVTAQGCVSQLKESPRLRSWLYALTRFQCATRFTGNTSAPPPVLDDPDDAELAELVHEALGELSRNEREVLELSLRHGLSPAEVGAVLGLTSRQATTRLGRARDHLENGAAAVVLARTGRAHCPDLSAMVDSWEGPLTPLLRRRLSGHIGGCEVCTEGKHRKVSAARLLDMVPVAFPPISLRRRVIETSVTPERRAAVMEGVGGFDKSGFPVAVSERGRRGRRARRERTAQPYAAPVVAPADSAAPATGAHRDTGPATGSMMGPATEAMTGPATRAMTGSSAGAMTGAAAGPTAGPDTGVTSTSGPRQEGTGTTRDTAGFRRETTQRDAPPRDSAHRDGETVAFGRRDDAGGGHARRRPRKLAPVLIAAACILLGTGAVAWLGGGEESRPTAMQMVPTSSPTDGLVVPEEQLTTEEPTEDPTDLAGDPDPTATPDPVPSVQRRPADQGRPSSRPVSKPTATRKPAPPAVRLTVGCPGAIDGAGAVRLAAKGGTLTWTAATSAGLTISPATGTLRDGASVTLSVSVDDPTSSGSGTVAVSSNGGSGGCSVSWDGADPPPTDAPGTQAPTPSPGPSESVETSATEVPETSDDAVGL</sequence>
<keyword evidence="7" id="KW-0812">Transmembrane</keyword>
<feature type="compositionally biased region" description="Low complexity" evidence="6">
    <location>
        <begin position="288"/>
        <end position="307"/>
    </location>
</feature>
<dbReference type="InterPro" id="IPR013325">
    <property type="entry name" value="RNA_pol_sigma_r2"/>
</dbReference>
<feature type="compositionally biased region" description="Low complexity" evidence="6">
    <location>
        <begin position="334"/>
        <end position="357"/>
    </location>
</feature>
<keyword evidence="7" id="KW-1133">Transmembrane helix</keyword>
<comment type="caution">
    <text evidence="10">The sequence shown here is derived from an EMBL/GenBank/DDBJ whole genome shotgun (WGS) entry which is preliminary data.</text>
</comment>
<evidence type="ECO:0000256" key="3">
    <source>
        <dbReference type="ARBA" id="ARBA00023082"/>
    </source>
</evidence>
<dbReference type="InterPro" id="IPR013324">
    <property type="entry name" value="RNA_pol_sigma_r3/r4-like"/>
</dbReference>
<dbReference type="InterPro" id="IPR013249">
    <property type="entry name" value="RNA_pol_sigma70_r4_t2"/>
</dbReference>
<protein>
    <submittedName>
        <fullName evidence="10">RNA polymerase sigma factor (Sigma-70 family)</fullName>
    </submittedName>
</protein>
<reference evidence="10 11" key="1">
    <citation type="submission" date="2020-07" db="EMBL/GenBank/DDBJ databases">
        <title>Genomic Encyclopedia of Type Strains, Phase IV (KMG-IV): sequencing the most valuable type-strain genomes for metagenomic binning, comparative biology and taxonomic classification.</title>
        <authorList>
            <person name="Goeker M."/>
        </authorList>
    </citation>
    <scope>NUCLEOTIDE SEQUENCE [LARGE SCALE GENOMIC DNA]</scope>
    <source>
        <strain evidence="10 11">DSM 45533</strain>
    </source>
</reference>
<dbReference type="InterPro" id="IPR039425">
    <property type="entry name" value="RNA_pol_sigma-70-like"/>
</dbReference>
<dbReference type="GO" id="GO:0006352">
    <property type="term" value="P:DNA-templated transcription initiation"/>
    <property type="evidence" value="ECO:0007669"/>
    <property type="project" value="InterPro"/>
</dbReference>
<evidence type="ECO:0000259" key="8">
    <source>
        <dbReference type="Pfam" id="PF08281"/>
    </source>
</evidence>
<feature type="domain" description="BACON" evidence="9">
    <location>
        <begin position="550"/>
        <end position="608"/>
    </location>
</feature>
<dbReference type="PANTHER" id="PTHR43133">
    <property type="entry name" value="RNA POLYMERASE ECF-TYPE SIGMA FACTO"/>
    <property type="match status" value="1"/>
</dbReference>
<dbReference type="SUPFAM" id="SSF88659">
    <property type="entry name" value="Sigma3 and sigma4 domains of RNA polymerase sigma factors"/>
    <property type="match status" value="1"/>
</dbReference>
<dbReference type="Proteomes" id="UP000530928">
    <property type="component" value="Unassembled WGS sequence"/>
</dbReference>
<dbReference type="Pfam" id="PF19190">
    <property type="entry name" value="BACON_2"/>
    <property type="match status" value="1"/>
</dbReference>
<dbReference type="Pfam" id="PF08281">
    <property type="entry name" value="Sigma70_r4_2"/>
    <property type="match status" value="1"/>
</dbReference>
<dbReference type="InterPro" id="IPR036388">
    <property type="entry name" value="WH-like_DNA-bd_sf"/>
</dbReference>
<dbReference type="EMBL" id="JACDUR010000005">
    <property type="protein sequence ID" value="MBA2893621.1"/>
    <property type="molecule type" value="Genomic_DNA"/>
</dbReference>